<evidence type="ECO:0000313" key="4">
    <source>
        <dbReference type="Proteomes" id="UP000766486"/>
    </source>
</evidence>
<feature type="compositionally biased region" description="Basic residues" evidence="1">
    <location>
        <begin position="167"/>
        <end position="189"/>
    </location>
</feature>
<evidence type="ECO:0000256" key="1">
    <source>
        <dbReference type="SAM" id="MobiDB-lite"/>
    </source>
</evidence>
<dbReference type="Pfam" id="PF20248">
    <property type="entry name" value="DUF6603"/>
    <property type="match status" value="1"/>
</dbReference>
<dbReference type="PANTHER" id="PTHR30619">
    <property type="entry name" value="DNA INTERNALIZATION/COMPETENCE PROTEIN COMEC/REC2"/>
    <property type="match status" value="1"/>
</dbReference>
<feature type="region of interest" description="Disordered" evidence="1">
    <location>
        <begin position="2255"/>
        <end position="2278"/>
    </location>
</feature>
<comment type="caution">
    <text evidence="3">The sequence shown here is derived from an EMBL/GenBank/DDBJ whole genome shotgun (WGS) entry which is preliminary data.</text>
</comment>
<accession>A0ABY6U6A6</accession>
<protein>
    <recommendedName>
        <fullName evidence="2">DUF6603 domain-containing protein</fullName>
    </recommendedName>
</protein>
<feature type="compositionally biased region" description="Basic residues" evidence="1">
    <location>
        <begin position="208"/>
        <end position="218"/>
    </location>
</feature>
<feature type="region of interest" description="Disordered" evidence="1">
    <location>
        <begin position="1674"/>
        <end position="1702"/>
    </location>
</feature>
<evidence type="ECO:0000259" key="2">
    <source>
        <dbReference type="Pfam" id="PF20248"/>
    </source>
</evidence>
<feature type="compositionally biased region" description="Basic and acidic residues" evidence="1">
    <location>
        <begin position="1683"/>
        <end position="1693"/>
    </location>
</feature>
<feature type="region of interest" description="Disordered" evidence="1">
    <location>
        <begin position="161"/>
        <end position="238"/>
    </location>
</feature>
<keyword evidence="4" id="KW-1185">Reference proteome</keyword>
<sequence length="2557" mass="281798">MSQTVTGLQVVSIHLNVGAGDGAIHLLTCDPLPSLNDTLNRRVILQAYMVDGGKQHSVELIDKAIVEIEKAFRSPYEYETNKNFLKFDGFIITHWDADHFAGLEAWVASQIVFEGTGKDKKKVLTRAHYKDGSPLTYAYSPWAWPGESMFQVLNGKLCTKKAADKAKKAKKPIRKRNPKKKNPPKKRGPGRPPKNPPKRGPGRPPKNPPKRGPGRPKKQVNELEKRHTGKDKDKDKDKDEDKIYDLAIARTQYNELIGRNIFRQHSEPKRDAKSTVPLYQAANLKDLLVKNAISNPDVAAVFDATMATDIPLPAMYCIAAERKDPAGGVHNAATPKNMSSLIFIVAWRNDKDTEHKVSHYFAGDAHIRLEQGVLGWIDPNYKQDSGNPSDYPITTMKLSHHGAHSSNPKQCYYQFQCKNIVVSAGDQYGHPTWQVVTDIHDWFLEKQNTNKVANPGVALRRPFFPCKWPYWMRTNHNGKDKTGKKKTKGLVNIQAPPGVFKKIIQKTKKTYNAANETRAKLKALRLLNPFLGCFKGEKVDWEKFLQVVRDLMPIISVLSVGFTGSIDCLIPIGTNSPSTTFESILAFQVNSSFNSQEDGKITVLGCDRAGTDFPVNCSIALLTARGMRDVDDYGEDDNPSRTVDTFPYKGFDQPRVIDITDGVPDWDKIRALDKRILGSEDTTAYTADSIDDSELSEVDDDWDDLGDSVSVASFTSSFSAMVSNAGSDLNFSKTPSKVMVCFQEVSPDILVLAAKVYLACVNEKDPKSPLEFPRGSKEVILDPVHVLSGFLNTLHLQSIGLAEFPSQTNSVPLNIDDEVFQWFARFTSLGAPEPTPVVVPDGFALCLRPVSEWPITNFKDTKLDFEMTVPYLKGPHLRFSTDIGAALTFSQLDEADSNQLKKVSADALNEMLVNRRTLVFGLEGLSAPLKTTLSDLATFMRVDMLSSPLFKFLAGGLALTLDTSQDFHNAIWFRPSMSYETIMRLQFHVEAEGLNKFNKWLSILSPSLQVKTLRVIGRKNATWVWAVPYDKMVFTSSITFLCRMSIPSSSLELEGVFTCSDTSVSLTLTLNEATVKTAGSESAMGDVMKWLADNFEMSDQKQFDEVIGKAKASETGIMDGKTIIPRRITVEIGLNSEGEITGVNSVSIDIETCLTIGRSAGDEMPIIFLFTVGWTKTLGFHLVGKLWSVIPETPFAKYERALPKYEEYQNLVPVSRTDPKNQMRTIDISRLISNKTGEGEVKGLPAGIPNEIQACEISLSQKQVSFTGRIRCSKPVSDNPDAPPMPPTISLEKVDLAASYTWGTANPDEDGFYLSLGIEVDLFLGGEFDEDKDEDEQYDNVVKLTGEVTYDHGDWSIEASVSNLSILHLLQFWDVDDRSAISELLGGIHLDFVTVSYEFNNGKDEETGALIDDGTDPRAPSVLLIEGQFTFSSVATLTFDYVNEGGDYWALRAGLGPSETTKKSATIGALLKQFMDPLDVNSLPDAIRDANIGGAEDEEPLQILVAKSDGISVFALLIEIGKISVWFIQLRSKDGAVKRILKAAISKISVDVSPFQTTINSPWEEFFFMWVQDRTETKEGSDALTGITQEEYDAMSEVLQSELDVSEEELMLFKPIAKKEGSEPSVLADGDGDKEAKKVVMVAGSHLVIVANKPDGDTAVILDYLFGAKKKSASGKMIPRDAPPNKEKPKGKGPDASGSEKGVTAPYKIKIGPLSIGNVGLWFKDGLIGVTLDANLIMGPLGLSLLGFTIGVPFKSLSSPPSPRDIEWGLQGLILAMDKPPLTIAGGFMRDTTSDRNIDVMYTGGLIVGFKPWSFEAMGAYATVYKTKTLSGEWVTTIDTKPLSQVSLLGDAHSSEEVRTGETFTFSFIYVKMNGPLFSVGFADVAGLVGGFGINSDITLPTVAQVTEFPFVAERDSSDESSPVERMQQLMKGAWFRPAEGLYWAAAGARITAFQMLAANIVLILQFGNGNLLFGIFGVATCDVPALEAPVKFAHVELGIVCTFDVNSGIFKFEAQLSPRSFILAPQCHLTGGLALFSWTKGDYSDTDKKNHIAAGDWVMTIGGYHRAFRPPKQYPNPPRLGISWSLSACLSVKGEAYFAITPKVCMGGGKIRAALSLGLLYAWFDAFMDFLMNFDPFYFQMTARVSVGVRFTLDLWLVTIRISVEIGAGLDLMGPPFGGVVHVDFWVFGFDIKFGASPKPPAAIGLDRFFAVATKTKQADGASSGKFLTEGQKPPQPDTAAILLTCETGLLPPLQRAKADKPTKPDEPAKPPVQKEDEKWYVKGGNFTLNASFQFPVTAARLTEKRTETLAGGKTREESRFADCTIEDRFQKVYAKPMQLYQPLTSEVAISVKAPEPRMEQAEIHVLENWQTQKWKLTSQVKPVQSSIWGRYNKNEDPSQVKGPIEGLLNGKDATMQLVTGISIVPPDPAMAGDMVNKFNVTKDHKASVFNPKESEWPLFIGVSKDQEKAWAPKERGELWSGVRDDWNKVGDATTTKAVDIWTKRMRYDQDSVEADQKDDALKGTFEPLRGVAPKKLLRKFEQLVPGLPLVAVGYE</sequence>
<proteinExistence type="predicted"/>
<dbReference type="PANTHER" id="PTHR30619:SF1">
    <property type="entry name" value="RECOMBINATION PROTEIN 2"/>
    <property type="match status" value="1"/>
</dbReference>
<organism evidence="3 4">
    <name type="scientific">Bionectria ochroleuca</name>
    <name type="common">Gliocladium roseum</name>
    <dbReference type="NCBI Taxonomy" id="29856"/>
    <lineage>
        <taxon>Eukaryota</taxon>
        <taxon>Fungi</taxon>
        <taxon>Dikarya</taxon>
        <taxon>Ascomycota</taxon>
        <taxon>Pezizomycotina</taxon>
        <taxon>Sordariomycetes</taxon>
        <taxon>Hypocreomycetidae</taxon>
        <taxon>Hypocreales</taxon>
        <taxon>Bionectriaceae</taxon>
        <taxon>Clonostachys</taxon>
    </lineage>
</organism>
<dbReference type="InterPro" id="IPR036866">
    <property type="entry name" value="RibonucZ/Hydroxyglut_hydro"/>
</dbReference>
<dbReference type="InterPro" id="IPR046538">
    <property type="entry name" value="DUF6603"/>
</dbReference>
<dbReference type="EMBL" id="CABFNS010000737">
    <property type="protein sequence ID" value="VUC25609.1"/>
    <property type="molecule type" value="Genomic_DNA"/>
</dbReference>
<feature type="compositionally biased region" description="Basic and acidic residues" evidence="1">
    <location>
        <begin position="219"/>
        <end position="238"/>
    </location>
</feature>
<dbReference type="Proteomes" id="UP000766486">
    <property type="component" value="Unassembled WGS sequence"/>
</dbReference>
<name>A0ABY6U6A6_BIOOC</name>
<feature type="domain" description="DUF6603" evidence="2">
    <location>
        <begin position="1708"/>
        <end position="2291"/>
    </location>
</feature>
<evidence type="ECO:0000313" key="3">
    <source>
        <dbReference type="EMBL" id="VUC25609.1"/>
    </source>
</evidence>
<reference evidence="3 4" key="1">
    <citation type="submission" date="2019-06" db="EMBL/GenBank/DDBJ databases">
        <authorList>
            <person name="Broberg M."/>
        </authorList>
    </citation>
    <scope>NUCLEOTIDE SEQUENCE [LARGE SCALE GENOMIC DNA]</scope>
</reference>
<dbReference type="Gene3D" id="3.60.15.10">
    <property type="entry name" value="Ribonuclease Z/Hydroxyacylglutathione hydrolase-like"/>
    <property type="match status" value="1"/>
</dbReference>
<dbReference type="InterPro" id="IPR052159">
    <property type="entry name" value="Competence_DNA_uptake"/>
</dbReference>
<gene>
    <name evidence="3" type="ORF">CLO192961_LOCUS172230</name>
</gene>
<feature type="compositionally biased region" description="Basic and acidic residues" evidence="1">
    <location>
        <begin position="2258"/>
        <end position="2278"/>
    </location>
</feature>